<comment type="caution">
    <text evidence="1">The sequence shown here is derived from an EMBL/GenBank/DDBJ whole genome shotgun (WGS) entry which is preliminary data.</text>
</comment>
<keyword evidence="2" id="KW-1185">Reference proteome</keyword>
<gene>
    <name evidence="1" type="ORF">PN36_32660</name>
</gene>
<protein>
    <submittedName>
        <fullName evidence="1">Uncharacterized protein</fullName>
    </submittedName>
</protein>
<proteinExistence type="predicted"/>
<dbReference type="EMBL" id="JSZA02000297">
    <property type="protein sequence ID" value="TGN99865.1"/>
    <property type="molecule type" value="Genomic_DNA"/>
</dbReference>
<name>A0A4E0QQC5_9GAMM</name>
<evidence type="ECO:0000313" key="1">
    <source>
        <dbReference type="EMBL" id="TGN99865.1"/>
    </source>
</evidence>
<accession>A0A4E0QQC5</accession>
<reference evidence="1 2" key="1">
    <citation type="journal article" date="2016" name="Front. Microbiol.">
        <title>Single-Cell (Meta-)Genomics of a Dimorphic Candidatus Thiomargarita nelsonii Reveals Genomic Plasticity.</title>
        <authorList>
            <person name="Flood B.E."/>
            <person name="Fliss P."/>
            <person name="Jones D.S."/>
            <person name="Dick G.J."/>
            <person name="Jain S."/>
            <person name="Kaster A.K."/>
            <person name="Winkel M."/>
            <person name="Mussmann M."/>
            <person name="Bailey J."/>
        </authorList>
    </citation>
    <scope>NUCLEOTIDE SEQUENCE [LARGE SCALE GENOMIC DNA]</scope>
    <source>
        <strain evidence="1">Hydrate Ridge</strain>
    </source>
</reference>
<dbReference type="AlphaFoldDB" id="A0A4E0QQC5"/>
<dbReference type="Proteomes" id="UP000030428">
    <property type="component" value="Unassembled WGS sequence"/>
</dbReference>
<feature type="non-terminal residue" evidence="1">
    <location>
        <position position="1"/>
    </location>
</feature>
<evidence type="ECO:0000313" key="2">
    <source>
        <dbReference type="Proteomes" id="UP000030428"/>
    </source>
</evidence>
<organism evidence="1 2">
    <name type="scientific">Candidatus Thiomargarita nelsonii</name>
    <dbReference type="NCBI Taxonomy" id="1003181"/>
    <lineage>
        <taxon>Bacteria</taxon>
        <taxon>Pseudomonadati</taxon>
        <taxon>Pseudomonadota</taxon>
        <taxon>Gammaproteobacteria</taxon>
        <taxon>Thiotrichales</taxon>
        <taxon>Thiotrichaceae</taxon>
        <taxon>Thiomargarita</taxon>
    </lineage>
</organism>
<sequence>FLLLWLKIHLSWFSFLFIITDKSWTPTYLIGFFDTTVSAHSKYEVTLSESTELKNSVRS</sequence>